<reference evidence="4 5" key="1">
    <citation type="submission" date="2019-03" db="EMBL/GenBank/DDBJ databases">
        <title>Genomic Encyclopedia of Type Strains, Phase IV (KMG-IV): sequencing the most valuable type-strain genomes for metagenomic binning, comparative biology and taxonomic classification.</title>
        <authorList>
            <person name="Goeker M."/>
        </authorList>
    </citation>
    <scope>NUCLEOTIDE SEQUENCE [LARGE SCALE GENOMIC DNA]</scope>
    <source>
        <strain evidence="4 5">DSM 45934</strain>
    </source>
</reference>
<comment type="caution">
    <text evidence="4">The sequence shown here is derived from an EMBL/GenBank/DDBJ whole genome shotgun (WGS) entry which is preliminary data.</text>
</comment>
<dbReference type="Pfam" id="PF14246">
    <property type="entry name" value="TetR_C_7"/>
    <property type="match status" value="1"/>
</dbReference>
<gene>
    <name evidence="4" type="ORF">EV192_104116</name>
</gene>
<dbReference type="PROSITE" id="PS50977">
    <property type="entry name" value="HTH_TETR_2"/>
    <property type="match status" value="1"/>
</dbReference>
<dbReference type="EMBL" id="SLWS01000004">
    <property type="protein sequence ID" value="TCO59275.1"/>
    <property type="molecule type" value="Genomic_DNA"/>
</dbReference>
<dbReference type="AlphaFoldDB" id="A0A4R2JYT3"/>
<sequence>MPDDASRRERLVDAALVVFARHGVEGASIKDIGREAGVAPALIYHYFPSKEALLAAAVDKHGFLPELRVVLTIPSREPASEVLMSMARGLYERLSERIDLVRVVMTRSQTHPEMRARMAELTGEAETLLARYLRARVAAGELRDHPAEVAARTLLFTVVMWRLTDAPAEELDAAIDVIVAGLSAVSPRLSRD</sequence>
<feature type="domain" description="HTH tetR-type" evidence="3">
    <location>
        <begin position="5"/>
        <end position="65"/>
    </location>
</feature>
<dbReference type="SUPFAM" id="SSF48498">
    <property type="entry name" value="Tetracyclin repressor-like, C-terminal domain"/>
    <property type="match status" value="1"/>
</dbReference>
<dbReference type="GO" id="GO:0003700">
    <property type="term" value="F:DNA-binding transcription factor activity"/>
    <property type="evidence" value="ECO:0007669"/>
    <property type="project" value="TreeGrafter"/>
</dbReference>
<dbReference type="Pfam" id="PF00440">
    <property type="entry name" value="TetR_N"/>
    <property type="match status" value="1"/>
</dbReference>
<evidence type="ECO:0000256" key="2">
    <source>
        <dbReference type="PROSITE-ProRule" id="PRU00335"/>
    </source>
</evidence>
<protein>
    <submittedName>
        <fullName evidence="4">TetR family transcriptional regulator</fullName>
    </submittedName>
</protein>
<dbReference type="InterPro" id="IPR039536">
    <property type="entry name" value="TetR_C_Proteobacteria"/>
</dbReference>
<evidence type="ECO:0000313" key="4">
    <source>
        <dbReference type="EMBL" id="TCO59275.1"/>
    </source>
</evidence>
<accession>A0A4R2JYT3</accession>
<dbReference type="InterPro" id="IPR001647">
    <property type="entry name" value="HTH_TetR"/>
</dbReference>
<dbReference type="Gene3D" id="1.10.357.10">
    <property type="entry name" value="Tetracycline Repressor, domain 2"/>
    <property type="match status" value="1"/>
</dbReference>
<dbReference type="InterPro" id="IPR023772">
    <property type="entry name" value="DNA-bd_HTH_TetR-type_CS"/>
</dbReference>
<feature type="DNA-binding region" description="H-T-H motif" evidence="2">
    <location>
        <begin position="28"/>
        <end position="47"/>
    </location>
</feature>
<dbReference type="PANTHER" id="PTHR30055">
    <property type="entry name" value="HTH-TYPE TRANSCRIPTIONAL REGULATOR RUTR"/>
    <property type="match status" value="1"/>
</dbReference>
<keyword evidence="5" id="KW-1185">Reference proteome</keyword>
<dbReference type="Proteomes" id="UP000295680">
    <property type="component" value="Unassembled WGS sequence"/>
</dbReference>
<dbReference type="InterPro" id="IPR050109">
    <property type="entry name" value="HTH-type_TetR-like_transc_reg"/>
</dbReference>
<dbReference type="InterPro" id="IPR009057">
    <property type="entry name" value="Homeodomain-like_sf"/>
</dbReference>
<proteinExistence type="predicted"/>
<dbReference type="OrthoDB" id="7252896at2"/>
<evidence type="ECO:0000313" key="5">
    <source>
        <dbReference type="Proteomes" id="UP000295680"/>
    </source>
</evidence>
<dbReference type="PANTHER" id="PTHR30055:SF226">
    <property type="entry name" value="HTH-TYPE TRANSCRIPTIONAL REGULATOR PKSA"/>
    <property type="match status" value="1"/>
</dbReference>
<evidence type="ECO:0000259" key="3">
    <source>
        <dbReference type="PROSITE" id="PS50977"/>
    </source>
</evidence>
<dbReference type="PROSITE" id="PS01081">
    <property type="entry name" value="HTH_TETR_1"/>
    <property type="match status" value="1"/>
</dbReference>
<dbReference type="Gene3D" id="1.10.10.60">
    <property type="entry name" value="Homeodomain-like"/>
    <property type="match status" value="1"/>
</dbReference>
<dbReference type="SUPFAM" id="SSF46689">
    <property type="entry name" value="Homeodomain-like"/>
    <property type="match status" value="1"/>
</dbReference>
<keyword evidence="1 2" id="KW-0238">DNA-binding</keyword>
<organism evidence="4 5">
    <name type="scientific">Actinocrispum wychmicini</name>
    <dbReference type="NCBI Taxonomy" id="1213861"/>
    <lineage>
        <taxon>Bacteria</taxon>
        <taxon>Bacillati</taxon>
        <taxon>Actinomycetota</taxon>
        <taxon>Actinomycetes</taxon>
        <taxon>Pseudonocardiales</taxon>
        <taxon>Pseudonocardiaceae</taxon>
        <taxon>Actinocrispum</taxon>
    </lineage>
</organism>
<dbReference type="RefSeq" id="WP_132117067.1">
    <property type="nucleotide sequence ID" value="NZ_SLWS01000004.1"/>
</dbReference>
<evidence type="ECO:0000256" key="1">
    <source>
        <dbReference type="ARBA" id="ARBA00023125"/>
    </source>
</evidence>
<dbReference type="PRINTS" id="PR00455">
    <property type="entry name" value="HTHTETR"/>
</dbReference>
<dbReference type="InterPro" id="IPR036271">
    <property type="entry name" value="Tet_transcr_reg_TetR-rel_C_sf"/>
</dbReference>
<dbReference type="GO" id="GO:0000976">
    <property type="term" value="F:transcription cis-regulatory region binding"/>
    <property type="evidence" value="ECO:0007669"/>
    <property type="project" value="TreeGrafter"/>
</dbReference>
<name>A0A4R2JYT3_9PSEU</name>